<reference evidence="6" key="1">
    <citation type="submission" date="2021-06" db="EMBL/GenBank/DDBJ databases">
        <authorList>
            <person name="Kallberg Y."/>
            <person name="Tangrot J."/>
            <person name="Rosling A."/>
        </authorList>
    </citation>
    <scope>NUCLEOTIDE SEQUENCE</scope>
    <source>
        <strain evidence="6">MT106</strain>
    </source>
</reference>
<dbReference type="InterPro" id="IPR049945">
    <property type="entry name" value="AAA_22"/>
</dbReference>
<organism evidence="6 7">
    <name type="scientific">Ambispora gerdemannii</name>
    <dbReference type="NCBI Taxonomy" id="144530"/>
    <lineage>
        <taxon>Eukaryota</taxon>
        <taxon>Fungi</taxon>
        <taxon>Fungi incertae sedis</taxon>
        <taxon>Mucoromycota</taxon>
        <taxon>Glomeromycotina</taxon>
        <taxon>Glomeromycetes</taxon>
        <taxon>Archaeosporales</taxon>
        <taxon>Ambisporaceae</taxon>
        <taxon>Ambispora</taxon>
    </lineage>
</organism>
<dbReference type="InterPro" id="IPR027417">
    <property type="entry name" value="P-loop_NTPase"/>
</dbReference>
<evidence type="ECO:0000259" key="4">
    <source>
        <dbReference type="Pfam" id="PF13401"/>
    </source>
</evidence>
<dbReference type="OrthoDB" id="2110003at2759"/>
<evidence type="ECO:0000256" key="1">
    <source>
        <dbReference type="ARBA" id="ARBA00004340"/>
    </source>
</evidence>
<dbReference type="Pfam" id="PF13401">
    <property type="entry name" value="AAA_22"/>
    <property type="match status" value="1"/>
</dbReference>
<dbReference type="InterPro" id="IPR045379">
    <property type="entry name" value="Crinkler_N"/>
</dbReference>
<dbReference type="GO" id="GO:0005576">
    <property type="term" value="C:extracellular region"/>
    <property type="evidence" value="ECO:0007669"/>
    <property type="project" value="UniProtKB-SubCell"/>
</dbReference>
<dbReference type="SUPFAM" id="SSF52540">
    <property type="entry name" value="P-loop containing nucleoside triphosphate hydrolases"/>
    <property type="match status" value="1"/>
</dbReference>
<sequence>VLLLRVLSQLTLAKKITIDDIEINIEDFTIGHLKEHIWKKNRNDFADIDPANLKLWKKYKVLIEKPHDEIDIKRELGGNELGGFELFLDIFPADYNPPRRHIHIIIQPPTPTGPVDVSKNFYVPFEMLYSTQKLDEAIDEKVCVLLVGHFQSGKTSILHYLSDNKKNHFYIQSSMLTDGFLHGLCKRLSLNLCSSIIDLNYEILKNYKGGEIVILIDEFDRFLLNSKDTGDTIDQMKELTKCVNDRGIEGIKSIVFAGSFSITTMLEDGLSQIKKVVRMSSQKDSLSQKKQTRECLEKLVGVPSSLNSAKTIEASDFTKEQHVLFYHDIQENRNLHFSEEVMDDIFGLTNGYAGLEGLLASLCIEYASNEEILDFNTWNNRFTEFIRNPTKKKINAVKHIEKYLTEPGNDSDITTQYYNHFIKDAKKLLERFLQKGTLQSSEIAEGDLIALVHLRAIGIIKSQGDRLEFTSNIILDLLSSSYYPFYRETLAKISSIDTPLDFLGKTLDLLKYIRYDVIFHSLAPNQHSFSEQTIQGELYALLHMAVSYPTYKIFHETRTLKNYAISGEIKSAIDQAIGYTKGREGVCCMLIFNFVPSNSKPDNYQFSFPNVVKLRDEIYFEIVYILYSKASRRAKILRNGMQAEKIPFALS</sequence>
<feature type="non-terminal residue" evidence="6">
    <location>
        <position position="651"/>
    </location>
</feature>
<evidence type="ECO:0000313" key="7">
    <source>
        <dbReference type="Proteomes" id="UP000789831"/>
    </source>
</evidence>
<protein>
    <submittedName>
        <fullName evidence="6">11785_t:CDS:1</fullName>
    </submittedName>
</protein>
<evidence type="ECO:0000256" key="3">
    <source>
        <dbReference type="ARBA" id="ARBA00022525"/>
    </source>
</evidence>
<dbReference type="Pfam" id="PF20147">
    <property type="entry name" value="Crinkler"/>
    <property type="match status" value="1"/>
</dbReference>
<dbReference type="Proteomes" id="UP000789831">
    <property type="component" value="Unassembled WGS sequence"/>
</dbReference>
<dbReference type="EMBL" id="CAJVPL010000853">
    <property type="protein sequence ID" value="CAG8534947.1"/>
    <property type="molecule type" value="Genomic_DNA"/>
</dbReference>
<gene>
    <name evidence="6" type="ORF">AGERDE_LOCUS5896</name>
</gene>
<feature type="domain" description="ORC1/DEAH AAA+ ATPase" evidence="4">
    <location>
        <begin position="141"/>
        <end position="262"/>
    </location>
</feature>
<evidence type="ECO:0000259" key="5">
    <source>
        <dbReference type="Pfam" id="PF20147"/>
    </source>
</evidence>
<feature type="domain" description="Crinkler effector protein N-terminal" evidence="5">
    <location>
        <begin position="21"/>
        <end position="107"/>
    </location>
</feature>
<keyword evidence="7" id="KW-1185">Reference proteome</keyword>
<evidence type="ECO:0000256" key="2">
    <source>
        <dbReference type="ARBA" id="ARBA00004613"/>
    </source>
</evidence>
<evidence type="ECO:0000313" key="6">
    <source>
        <dbReference type="EMBL" id="CAG8534947.1"/>
    </source>
</evidence>
<proteinExistence type="predicted"/>
<comment type="caution">
    <text evidence="6">The sequence shown here is derived from an EMBL/GenBank/DDBJ whole genome shotgun (WGS) entry which is preliminary data.</text>
</comment>
<comment type="subcellular location">
    <subcellularLocation>
        <location evidence="1">Host cell</location>
    </subcellularLocation>
    <subcellularLocation>
        <location evidence="2">Secreted</location>
    </subcellularLocation>
</comment>
<keyword evidence="3" id="KW-0964">Secreted</keyword>
<dbReference type="GO" id="GO:0043657">
    <property type="term" value="C:host cell"/>
    <property type="evidence" value="ECO:0007669"/>
    <property type="project" value="UniProtKB-SubCell"/>
</dbReference>
<accession>A0A9N9AJH4</accession>
<dbReference type="GO" id="GO:0016887">
    <property type="term" value="F:ATP hydrolysis activity"/>
    <property type="evidence" value="ECO:0007669"/>
    <property type="project" value="InterPro"/>
</dbReference>
<name>A0A9N9AJH4_9GLOM</name>
<dbReference type="AlphaFoldDB" id="A0A9N9AJH4"/>